<organism evidence="3 4">
    <name type="scientific">Desulforhopalus singaporensis</name>
    <dbReference type="NCBI Taxonomy" id="91360"/>
    <lineage>
        <taxon>Bacteria</taxon>
        <taxon>Pseudomonadati</taxon>
        <taxon>Thermodesulfobacteriota</taxon>
        <taxon>Desulfobulbia</taxon>
        <taxon>Desulfobulbales</taxon>
        <taxon>Desulfocapsaceae</taxon>
        <taxon>Desulforhopalus</taxon>
    </lineage>
</organism>
<dbReference type="GO" id="GO:0016491">
    <property type="term" value="F:oxidoreductase activity"/>
    <property type="evidence" value="ECO:0007669"/>
    <property type="project" value="UniProtKB-KW"/>
</dbReference>
<dbReference type="STRING" id="91360.SAMN05660330_04409"/>
<dbReference type="PANTHER" id="PTHR13847">
    <property type="entry name" value="SARCOSINE DEHYDROGENASE-RELATED"/>
    <property type="match status" value="1"/>
</dbReference>
<evidence type="ECO:0000313" key="4">
    <source>
        <dbReference type="Proteomes" id="UP000199073"/>
    </source>
</evidence>
<dbReference type="Gene3D" id="3.50.50.60">
    <property type="entry name" value="FAD/NAD(P)-binding domain"/>
    <property type="match status" value="1"/>
</dbReference>
<dbReference type="SUPFAM" id="SSF51905">
    <property type="entry name" value="FAD/NAD(P)-binding domain"/>
    <property type="match status" value="1"/>
</dbReference>
<sequence length="250" mass="27352">GTLSPMALGQGFIYAAQKLGARLLSNTTVTGIARRADGHIDRVITDSGDIKTPRVINAAGAWAPQIGKMVGLEIPIKPRQGHIIVGQRTFQITTRPVCEFGYIMTKLQTGGYQRNVTPEMEAFGVAMVFEPTEAGNFIFGSSRRFVGMDTSSDSLVLRAMAQRAIRFFPILKELNAIRSYVGCRPWTPDHNPIISETEVPGFYIAAGHEGNGISMSAMTGKLISEIVCNLPKSVETDSFDWGRFKTEHTK</sequence>
<dbReference type="Gene3D" id="3.30.9.10">
    <property type="entry name" value="D-Amino Acid Oxidase, subunit A, domain 2"/>
    <property type="match status" value="1"/>
</dbReference>
<dbReference type="PANTHER" id="PTHR13847:SF287">
    <property type="entry name" value="FAD-DEPENDENT OXIDOREDUCTASE DOMAIN-CONTAINING PROTEIN 1"/>
    <property type="match status" value="1"/>
</dbReference>
<accession>A0A1H0W4Y7</accession>
<feature type="domain" description="FAD dependent oxidoreductase" evidence="2">
    <location>
        <begin position="1"/>
        <end position="225"/>
    </location>
</feature>
<gene>
    <name evidence="3" type="ORF">SAMN05660330_04409</name>
</gene>
<dbReference type="InterPro" id="IPR006076">
    <property type="entry name" value="FAD-dep_OxRdtase"/>
</dbReference>
<keyword evidence="4" id="KW-1185">Reference proteome</keyword>
<proteinExistence type="predicted"/>
<keyword evidence="1" id="KW-0560">Oxidoreductase</keyword>
<dbReference type="EMBL" id="FNJI01000097">
    <property type="protein sequence ID" value="SDP85545.1"/>
    <property type="molecule type" value="Genomic_DNA"/>
</dbReference>
<evidence type="ECO:0000259" key="2">
    <source>
        <dbReference type="Pfam" id="PF01266"/>
    </source>
</evidence>
<protein>
    <submittedName>
        <fullName evidence="3">FAD dependent oxidoreductase</fullName>
    </submittedName>
</protein>
<dbReference type="OrthoDB" id="5366046at2"/>
<dbReference type="SUPFAM" id="SSF54373">
    <property type="entry name" value="FAD-linked reductases, C-terminal domain"/>
    <property type="match status" value="1"/>
</dbReference>
<evidence type="ECO:0000313" key="3">
    <source>
        <dbReference type="EMBL" id="SDP85545.1"/>
    </source>
</evidence>
<name>A0A1H0W4Y7_9BACT</name>
<dbReference type="InterPro" id="IPR036188">
    <property type="entry name" value="FAD/NAD-bd_sf"/>
</dbReference>
<dbReference type="Pfam" id="PF01266">
    <property type="entry name" value="DAO"/>
    <property type="match status" value="1"/>
</dbReference>
<evidence type="ECO:0000256" key="1">
    <source>
        <dbReference type="ARBA" id="ARBA00023002"/>
    </source>
</evidence>
<feature type="non-terminal residue" evidence="3">
    <location>
        <position position="1"/>
    </location>
</feature>
<dbReference type="RefSeq" id="WP_143005616.1">
    <property type="nucleotide sequence ID" value="NZ_FNJI01000097.1"/>
</dbReference>
<reference evidence="3 4" key="1">
    <citation type="submission" date="2016-10" db="EMBL/GenBank/DDBJ databases">
        <authorList>
            <person name="de Groot N.N."/>
        </authorList>
    </citation>
    <scope>NUCLEOTIDE SEQUENCE [LARGE SCALE GENOMIC DNA]</scope>
    <source>
        <strain evidence="3 4">DSM 12130</strain>
    </source>
</reference>
<dbReference type="Proteomes" id="UP000199073">
    <property type="component" value="Unassembled WGS sequence"/>
</dbReference>
<dbReference type="GO" id="GO:0005737">
    <property type="term" value="C:cytoplasm"/>
    <property type="evidence" value="ECO:0007669"/>
    <property type="project" value="TreeGrafter"/>
</dbReference>
<dbReference type="AlphaFoldDB" id="A0A1H0W4Y7"/>